<dbReference type="CDD" id="cd03692">
    <property type="entry name" value="mtIF2_IVc"/>
    <property type="match status" value="1"/>
</dbReference>
<dbReference type="AlphaFoldDB" id="A0A1F5RCP4"/>
<evidence type="ECO:0000259" key="14">
    <source>
        <dbReference type="PROSITE" id="PS51722"/>
    </source>
</evidence>
<protein>
    <recommendedName>
        <fullName evidence="3 10">Translation initiation factor IF-2</fullName>
    </recommendedName>
</protein>
<dbReference type="FunFam" id="2.40.30.10:FF:000054">
    <property type="entry name" value="Translation initiation factor IF-2"/>
    <property type="match status" value="1"/>
</dbReference>
<comment type="subcellular location">
    <subcellularLocation>
        <location evidence="1 10">Cytoplasm</location>
    </subcellularLocation>
</comment>
<feature type="compositionally biased region" description="Acidic residues" evidence="13">
    <location>
        <begin position="284"/>
        <end position="294"/>
    </location>
</feature>
<dbReference type="CDD" id="cd01887">
    <property type="entry name" value="IF2_eIF5B"/>
    <property type="match status" value="1"/>
</dbReference>
<dbReference type="Gene3D" id="1.10.10.2480">
    <property type="match status" value="1"/>
</dbReference>
<keyword evidence="8 10" id="KW-0342">GTP-binding</keyword>
<gene>
    <name evidence="10" type="primary">infB</name>
    <name evidence="15" type="ORF">A2024_02860</name>
</gene>
<keyword evidence="5 10" id="KW-0396">Initiation factor</keyword>
<evidence type="ECO:0000256" key="3">
    <source>
        <dbReference type="ARBA" id="ARBA00020675"/>
    </source>
</evidence>
<feature type="region of interest" description="G-domain" evidence="10">
    <location>
        <begin position="308"/>
        <end position="456"/>
    </location>
</feature>
<keyword evidence="7 10" id="KW-0648">Protein biosynthesis</keyword>
<dbReference type="InterPro" id="IPR015760">
    <property type="entry name" value="TIF_IF2"/>
</dbReference>
<dbReference type="SUPFAM" id="SSF50447">
    <property type="entry name" value="Translation proteins"/>
    <property type="match status" value="2"/>
</dbReference>
<feature type="coiled-coil region" evidence="12">
    <location>
        <begin position="57"/>
        <end position="94"/>
    </location>
</feature>
<comment type="similarity">
    <text evidence="2 10 11">Belongs to the TRAFAC class translation factor GTPase superfamily. Classic translation factor GTPase family. IF-2 subfamily.</text>
</comment>
<dbReference type="InterPro" id="IPR000178">
    <property type="entry name" value="TF_IF2_bacterial-like"/>
</dbReference>
<dbReference type="InterPro" id="IPR009000">
    <property type="entry name" value="Transl_B-barrel_sf"/>
</dbReference>
<comment type="caution">
    <text evidence="15">The sequence shown here is derived from an EMBL/GenBank/DDBJ whole genome shotgun (WGS) entry which is preliminary data.</text>
</comment>
<evidence type="ECO:0000256" key="12">
    <source>
        <dbReference type="SAM" id="Coils"/>
    </source>
</evidence>
<evidence type="ECO:0000256" key="11">
    <source>
        <dbReference type="RuleBase" id="RU000644"/>
    </source>
</evidence>
<dbReference type="InterPro" id="IPR044145">
    <property type="entry name" value="IF2_II"/>
</dbReference>
<organism evidence="15 16">
    <name type="scientific">Candidatus Edwardsbacteria bacterium GWF2_54_11</name>
    <dbReference type="NCBI Taxonomy" id="1817851"/>
    <lineage>
        <taxon>Bacteria</taxon>
        <taxon>Candidatus Edwardsiibacteriota</taxon>
    </lineage>
</organism>
<dbReference type="HAMAP" id="MF_00100_B">
    <property type="entry name" value="IF_2_B"/>
    <property type="match status" value="1"/>
</dbReference>
<dbReference type="NCBIfam" id="TIGR00231">
    <property type="entry name" value="small_GTP"/>
    <property type="match status" value="1"/>
</dbReference>
<dbReference type="NCBIfam" id="TIGR00487">
    <property type="entry name" value="IF-2"/>
    <property type="match status" value="1"/>
</dbReference>
<dbReference type="SUPFAM" id="SSF52156">
    <property type="entry name" value="Initiation factor IF2/eIF5b, domain 3"/>
    <property type="match status" value="1"/>
</dbReference>
<dbReference type="Pfam" id="PF03144">
    <property type="entry name" value="GTP_EFTU_D2"/>
    <property type="match status" value="1"/>
</dbReference>
<dbReference type="SUPFAM" id="SSF52540">
    <property type="entry name" value="P-loop containing nucleoside triphosphate hydrolases"/>
    <property type="match status" value="1"/>
</dbReference>
<sequence>MAQKKPVAKKKAEAAKPAKEVKVFEAAKDLKISADALLSMLNELNFNIKSRMSLVTNDMLESVKLKFEEEKQAVKQEQQQKKKIQEKKEATVKAEAKVAVEEAPPVIVSRVAAVSGAKPVIRRPVPPRPVVHKPVITKIVPTPIDYPKEMTTPYPKPLAEEDALGKRKRKRKRKKHKDKKLPVDHVAIAATVRQTMAAIERGKARRSYKDKERGDLSAEAVDEKVVKMPEYSSVADLAQAIGAKPGEVIAKALGLGLMVTINQRLDLDTLATIADEFGYALEEQDEFNQPEEKEEEKLSPENLKPRPPVVTVMGHVDHGKTTLLDTIRKTDVAGGEHGSITQHIGAYEVKISNGSITFLDTPGHEAFTAMRARGAQVTDIVILVVAATEGLMPQTREAIDHAQAAKVPIIVAINKIDLPGADSNRVKQDLSKVGLLVEDWGGKTIAVEVSAKTGLNVEKLLEMVLLQADLLELQANPDCPAKGTVIESRLDKGKGILATVLVQQGTLEKGQSFVAGLYSGRVRAMYDEHGKQILKAGPSSAVLVQGFEGAPMAGDSFQVYQIESDAREMANRRQQLKREHEFRPAKKITLEGIYDQIQEGAIQELKLVIKGDMAGSIEAIGDSVFKMSNEKVKLVVIHKGVGAINESDVRLAQASNAIIIGFHVRPEERARELAENEGVEIRMYNIIYDALEDLQKAQKGMLAPVFKEVVQGRVEVRETYKISGVGTIAGCQVLSGTIARSHKVRLIRDNVEVYNGKFASLKRFKDDVREVQTGFECGLGLDQFNDIKVGDVVETYIIEEIKQE</sequence>
<dbReference type="Pfam" id="PF11987">
    <property type="entry name" value="IF-2"/>
    <property type="match status" value="1"/>
</dbReference>
<evidence type="ECO:0000256" key="6">
    <source>
        <dbReference type="ARBA" id="ARBA00022741"/>
    </source>
</evidence>
<evidence type="ECO:0000256" key="9">
    <source>
        <dbReference type="ARBA" id="ARBA00025162"/>
    </source>
</evidence>
<dbReference type="FunFam" id="3.40.50.300:FF:000019">
    <property type="entry name" value="Translation initiation factor IF-2"/>
    <property type="match status" value="1"/>
</dbReference>
<dbReference type="CDD" id="cd03702">
    <property type="entry name" value="IF2_mtIF2_II"/>
    <property type="match status" value="1"/>
</dbReference>
<feature type="domain" description="Tr-type G" evidence="14">
    <location>
        <begin position="305"/>
        <end position="474"/>
    </location>
</feature>
<dbReference type="GO" id="GO:0003743">
    <property type="term" value="F:translation initiation factor activity"/>
    <property type="evidence" value="ECO:0007669"/>
    <property type="project" value="UniProtKB-UniRule"/>
</dbReference>
<dbReference type="Gene3D" id="2.40.30.10">
    <property type="entry name" value="Translation factors"/>
    <property type="match status" value="2"/>
</dbReference>
<dbReference type="InterPro" id="IPR004161">
    <property type="entry name" value="EFTu-like_2"/>
</dbReference>
<dbReference type="InterPro" id="IPR036925">
    <property type="entry name" value="TIF_IF2_dom3_sf"/>
</dbReference>
<keyword evidence="4 10" id="KW-0963">Cytoplasm</keyword>
<evidence type="ECO:0000313" key="15">
    <source>
        <dbReference type="EMBL" id="OGF12240.1"/>
    </source>
</evidence>
<dbReference type="Pfam" id="PF00009">
    <property type="entry name" value="GTP_EFTU"/>
    <property type="match status" value="1"/>
</dbReference>
<reference evidence="15 16" key="1">
    <citation type="journal article" date="2016" name="Nat. Commun.">
        <title>Thousands of microbial genomes shed light on interconnected biogeochemical processes in an aquifer system.</title>
        <authorList>
            <person name="Anantharaman K."/>
            <person name="Brown C.T."/>
            <person name="Hug L.A."/>
            <person name="Sharon I."/>
            <person name="Castelle C.J."/>
            <person name="Probst A.J."/>
            <person name="Thomas B.C."/>
            <person name="Singh A."/>
            <person name="Wilkins M.J."/>
            <person name="Karaoz U."/>
            <person name="Brodie E.L."/>
            <person name="Williams K.H."/>
            <person name="Hubbard S.S."/>
            <person name="Banfield J.F."/>
        </authorList>
    </citation>
    <scope>NUCLEOTIDE SEQUENCE [LARGE SCALE GENOMIC DNA]</scope>
</reference>
<dbReference type="GO" id="GO:0005525">
    <property type="term" value="F:GTP binding"/>
    <property type="evidence" value="ECO:0007669"/>
    <property type="project" value="UniProtKB-KW"/>
</dbReference>
<dbReference type="FunFam" id="3.40.50.10050:FF:000001">
    <property type="entry name" value="Translation initiation factor IF-2"/>
    <property type="match status" value="1"/>
</dbReference>
<dbReference type="PANTHER" id="PTHR43381:SF5">
    <property type="entry name" value="TR-TYPE G DOMAIN-CONTAINING PROTEIN"/>
    <property type="match status" value="1"/>
</dbReference>
<evidence type="ECO:0000256" key="10">
    <source>
        <dbReference type="HAMAP-Rule" id="MF_00100"/>
    </source>
</evidence>
<dbReference type="Proteomes" id="UP000177230">
    <property type="component" value="Unassembled WGS sequence"/>
</dbReference>
<evidence type="ECO:0000256" key="2">
    <source>
        <dbReference type="ARBA" id="ARBA00007733"/>
    </source>
</evidence>
<dbReference type="InterPro" id="IPR023115">
    <property type="entry name" value="TIF_IF2_dom3"/>
</dbReference>
<proteinExistence type="inferred from homology"/>
<dbReference type="InterPro" id="IPR000795">
    <property type="entry name" value="T_Tr_GTP-bd_dom"/>
</dbReference>
<feature type="region of interest" description="Disordered" evidence="13">
    <location>
        <begin position="147"/>
        <end position="180"/>
    </location>
</feature>
<name>A0A1F5RCP4_9BACT</name>
<feature type="binding site" evidence="10">
    <location>
        <begin position="314"/>
        <end position="321"/>
    </location>
    <ligand>
        <name>GTP</name>
        <dbReference type="ChEBI" id="CHEBI:37565"/>
    </ligand>
</feature>
<feature type="region of interest" description="Disordered" evidence="13">
    <location>
        <begin position="284"/>
        <end position="307"/>
    </location>
</feature>
<feature type="binding site" evidence="10">
    <location>
        <begin position="360"/>
        <end position="364"/>
    </location>
    <ligand>
        <name>GTP</name>
        <dbReference type="ChEBI" id="CHEBI:37565"/>
    </ligand>
</feature>
<evidence type="ECO:0000313" key="16">
    <source>
        <dbReference type="Proteomes" id="UP000177230"/>
    </source>
</evidence>
<dbReference type="InterPro" id="IPR005225">
    <property type="entry name" value="Small_GTP-bd"/>
</dbReference>
<feature type="compositionally biased region" description="Basic residues" evidence="13">
    <location>
        <begin position="166"/>
        <end position="179"/>
    </location>
</feature>
<keyword evidence="6 10" id="KW-0547">Nucleotide-binding</keyword>
<dbReference type="InterPro" id="IPR006847">
    <property type="entry name" value="IF2_N"/>
</dbReference>
<evidence type="ECO:0000256" key="4">
    <source>
        <dbReference type="ARBA" id="ARBA00022490"/>
    </source>
</evidence>
<dbReference type="Pfam" id="PF22042">
    <property type="entry name" value="EF-G_D2"/>
    <property type="match status" value="1"/>
</dbReference>
<dbReference type="FunFam" id="2.40.30.10:FF:000008">
    <property type="entry name" value="Translation initiation factor IF-2"/>
    <property type="match status" value="1"/>
</dbReference>
<evidence type="ECO:0000256" key="5">
    <source>
        <dbReference type="ARBA" id="ARBA00022540"/>
    </source>
</evidence>
<keyword evidence="12" id="KW-0175">Coiled coil</keyword>
<dbReference type="Pfam" id="PF04760">
    <property type="entry name" value="IF2_N"/>
    <property type="match status" value="1"/>
</dbReference>
<dbReference type="PRINTS" id="PR00449">
    <property type="entry name" value="RASTRNSFRMNG"/>
</dbReference>
<comment type="function">
    <text evidence="9 10 11">One of the essential components for the initiation of protein synthesis. Protects formylmethionyl-tRNA from spontaneous hydrolysis and promotes its binding to the 30S ribosomal subunits. Also involved in the hydrolysis of GTP during the formation of the 70S ribosomal complex.</text>
</comment>
<evidence type="ECO:0000256" key="8">
    <source>
        <dbReference type="ARBA" id="ARBA00023134"/>
    </source>
</evidence>
<dbReference type="Gene3D" id="3.40.50.300">
    <property type="entry name" value="P-loop containing nucleotide triphosphate hydrolases"/>
    <property type="match status" value="1"/>
</dbReference>
<dbReference type="InterPro" id="IPR053905">
    <property type="entry name" value="EF-G-like_DII"/>
</dbReference>
<dbReference type="InterPro" id="IPR027417">
    <property type="entry name" value="P-loop_NTPase"/>
</dbReference>
<accession>A0A1F5RCP4</accession>
<dbReference type="EMBL" id="MFFM01000034">
    <property type="protein sequence ID" value="OGF12240.1"/>
    <property type="molecule type" value="Genomic_DNA"/>
</dbReference>
<dbReference type="GO" id="GO:0005829">
    <property type="term" value="C:cytosol"/>
    <property type="evidence" value="ECO:0007669"/>
    <property type="project" value="TreeGrafter"/>
</dbReference>
<feature type="binding site" evidence="10">
    <location>
        <begin position="414"/>
        <end position="417"/>
    </location>
    <ligand>
        <name>GTP</name>
        <dbReference type="ChEBI" id="CHEBI:37565"/>
    </ligand>
</feature>
<evidence type="ECO:0000256" key="13">
    <source>
        <dbReference type="SAM" id="MobiDB-lite"/>
    </source>
</evidence>
<dbReference type="PROSITE" id="PS51722">
    <property type="entry name" value="G_TR_2"/>
    <property type="match status" value="1"/>
</dbReference>
<dbReference type="GO" id="GO:0003924">
    <property type="term" value="F:GTPase activity"/>
    <property type="evidence" value="ECO:0007669"/>
    <property type="project" value="UniProtKB-UniRule"/>
</dbReference>
<evidence type="ECO:0000256" key="7">
    <source>
        <dbReference type="ARBA" id="ARBA00022917"/>
    </source>
</evidence>
<evidence type="ECO:0000256" key="1">
    <source>
        <dbReference type="ARBA" id="ARBA00004496"/>
    </source>
</evidence>
<dbReference type="Gene3D" id="3.40.50.10050">
    <property type="entry name" value="Translation initiation factor IF- 2, domain 3"/>
    <property type="match status" value="1"/>
</dbReference>
<dbReference type="PANTHER" id="PTHR43381">
    <property type="entry name" value="TRANSLATION INITIATION FACTOR IF-2-RELATED"/>
    <property type="match status" value="1"/>
</dbReference>